<accession>A0AAD7IHL2</accession>
<feature type="compositionally biased region" description="Basic residues" evidence="1">
    <location>
        <begin position="15"/>
        <end position="25"/>
    </location>
</feature>
<keyword evidence="3" id="KW-1185">Reference proteome</keyword>
<feature type="compositionally biased region" description="Basic and acidic residues" evidence="1">
    <location>
        <begin position="68"/>
        <end position="87"/>
    </location>
</feature>
<evidence type="ECO:0000313" key="3">
    <source>
        <dbReference type="Proteomes" id="UP001215598"/>
    </source>
</evidence>
<feature type="region of interest" description="Disordered" evidence="1">
    <location>
        <begin position="1"/>
        <end position="135"/>
    </location>
</feature>
<dbReference type="Proteomes" id="UP001215598">
    <property type="component" value="Unassembled WGS sequence"/>
</dbReference>
<dbReference type="EMBL" id="JARKIB010000096">
    <property type="protein sequence ID" value="KAJ7742050.1"/>
    <property type="molecule type" value="Genomic_DNA"/>
</dbReference>
<protein>
    <submittedName>
        <fullName evidence="2">Uncharacterized protein</fullName>
    </submittedName>
</protein>
<dbReference type="AlphaFoldDB" id="A0AAD7IHL2"/>
<organism evidence="2 3">
    <name type="scientific">Mycena metata</name>
    <dbReference type="NCBI Taxonomy" id="1033252"/>
    <lineage>
        <taxon>Eukaryota</taxon>
        <taxon>Fungi</taxon>
        <taxon>Dikarya</taxon>
        <taxon>Basidiomycota</taxon>
        <taxon>Agaricomycotina</taxon>
        <taxon>Agaricomycetes</taxon>
        <taxon>Agaricomycetidae</taxon>
        <taxon>Agaricales</taxon>
        <taxon>Marasmiineae</taxon>
        <taxon>Mycenaceae</taxon>
        <taxon>Mycena</taxon>
    </lineage>
</organism>
<name>A0AAD7IHL2_9AGAR</name>
<feature type="compositionally biased region" description="Basic residues" evidence="1">
    <location>
        <begin position="39"/>
        <end position="51"/>
    </location>
</feature>
<gene>
    <name evidence="2" type="ORF">B0H16DRAFT_1464220</name>
</gene>
<proteinExistence type="predicted"/>
<sequence>MQRRTAENGQESLRHPRTTKGRKGAKTVWHAPANTKGIKPLHHLAHPKGRKQAQIVSHVKSTQHGNGRGHDQDKGVKVTSRFFDRAKPNAHGAQTPSRRGCYIASTPLGASRGGASSSSRRSSPPPALSQPLRAKEEGGARSQECPCEGFLCLCGFCGWVVEVEDLEEGARAEKEVKDKGMRTKESGGGGLW</sequence>
<reference evidence="2" key="1">
    <citation type="submission" date="2023-03" db="EMBL/GenBank/DDBJ databases">
        <title>Massive genome expansion in bonnet fungi (Mycena s.s.) driven by repeated elements and novel gene families across ecological guilds.</title>
        <authorList>
            <consortium name="Lawrence Berkeley National Laboratory"/>
            <person name="Harder C.B."/>
            <person name="Miyauchi S."/>
            <person name="Viragh M."/>
            <person name="Kuo A."/>
            <person name="Thoen E."/>
            <person name="Andreopoulos B."/>
            <person name="Lu D."/>
            <person name="Skrede I."/>
            <person name="Drula E."/>
            <person name="Henrissat B."/>
            <person name="Morin E."/>
            <person name="Kohler A."/>
            <person name="Barry K."/>
            <person name="LaButti K."/>
            <person name="Morin E."/>
            <person name="Salamov A."/>
            <person name="Lipzen A."/>
            <person name="Mereny Z."/>
            <person name="Hegedus B."/>
            <person name="Baldrian P."/>
            <person name="Stursova M."/>
            <person name="Weitz H."/>
            <person name="Taylor A."/>
            <person name="Grigoriev I.V."/>
            <person name="Nagy L.G."/>
            <person name="Martin F."/>
            <person name="Kauserud H."/>
        </authorList>
    </citation>
    <scope>NUCLEOTIDE SEQUENCE</scope>
    <source>
        <strain evidence="2">CBHHK182m</strain>
    </source>
</reference>
<feature type="compositionally biased region" description="Low complexity" evidence="1">
    <location>
        <begin position="107"/>
        <end position="122"/>
    </location>
</feature>
<evidence type="ECO:0000313" key="2">
    <source>
        <dbReference type="EMBL" id="KAJ7742050.1"/>
    </source>
</evidence>
<evidence type="ECO:0000256" key="1">
    <source>
        <dbReference type="SAM" id="MobiDB-lite"/>
    </source>
</evidence>
<comment type="caution">
    <text evidence="2">The sequence shown here is derived from an EMBL/GenBank/DDBJ whole genome shotgun (WGS) entry which is preliminary data.</text>
</comment>